<dbReference type="SUPFAM" id="SSF52540">
    <property type="entry name" value="P-loop containing nucleoside triphosphate hydrolases"/>
    <property type="match status" value="2"/>
</dbReference>
<dbReference type="PROSITE" id="PS51192">
    <property type="entry name" value="HELICASE_ATP_BIND_1"/>
    <property type="match status" value="1"/>
</dbReference>
<dbReference type="GO" id="GO:0004386">
    <property type="term" value="F:helicase activity"/>
    <property type="evidence" value="ECO:0007669"/>
    <property type="project" value="UniProtKB-KW"/>
</dbReference>
<evidence type="ECO:0000313" key="2">
    <source>
        <dbReference type="EMBL" id="SPN79150.1"/>
    </source>
</evidence>
<protein>
    <submittedName>
        <fullName evidence="2">VV A18-like helicase</fullName>
    </submittedName>
</protein>
<dbReference type="Gene3D" id="3.40.50.300">
    <property type="entry name" value="P-loop containing nucleotide triphosphate hydrolases"/>
    <property type="match status" value="2"/>
</dbReference>
<proteinExistence type="predicted"/>
<dbReference type="InterPro" id="IPR014001">
    <property type="entry name" value="Helicase_ATP-bd"/>
</dbReference>
<reference evidence="2" key="1">
    <citation type="submission" date="2018-03" db="EMBL/GenBank/DDBJ databases">
        <authorList>
            <consortium name="Urmite Genomes"/>
        </authorList>
    </citation>
    <scope>NUCLEOTIDE SEQUENCE [LARGE SCALE GENOMIC DNA]</scope>
    <source>
        <strain evidence="2">IHUMI-27.7</strain>
    </source>
</reference>
<keyword evidence="3" id="KW-1185">Reference proteome</keyword>
<dbReference type="InterPro" id="IPR011545">
    <property type="entry name" value="DEAD/DEAH_box_helicase_dom"/>
</dbReference>
<name>A0A2R8FE00_9VIRU</name>
<organism evidence="2">
    <name type="scientific">Brazilian cedratvirus IHUMI</name>
    <dbReference type="NCBI Taxonomy" id="2126980"/>
    <lineage>
        <taxon>Viruses</taxon>
        <taxon>Pithoviruses</taxon>
        <taxon>Orthocedratvirinae</taxon>
        <taxon>Alphacedratvirus</taxon>
        <taxon>Alphacedratvirus brasiliense</taxon>
    </lineage>
</organism>
<accession>A0A2R8FE00</accession>
<dbReference type="GO" id="GO:0003676">
    <property type="term" value="F:nucleic acid binding"/>
    <property type="evidence" value="ECO:0007669"/>
    <property type="project" value="InterPro"/>
</dbReference>
<evidence type="ECO:0000259" key="1">
    <source>
        <dbReference type="PROSITE" id="PS51192"/>
    </source>
</evidence>
<dbReference type="Pfam" id="PF00270">
    <property type="entry name" value="DEAD"/>
    <property type="match status" value="1"/>
</dbReference>
<dbReference type="InterPro" id="IPR027417">
    <property type="entry name" value="P-loop_NTPase"/>
</dbReference>
<keyword evidence="2" id="KW-0378">Hydrolase</keyword>
<dbReference type="EMBL" id="LT994651">
    <property type="protein sequence ID" value="SPN79150.1"/>
    <property type="molecule type" value="Genomic_DNA"/>
</dbReference>
<feature type="domain" description="Helicase ATP-binding" evidence="1">
    <location>
        <begin position="103"/>
        <end position="247"/>
    </location>
</feature>
<dbReference type="GO" id="GO:0005524">
    <property type="term" value="F:ATP binding"/>
    <property type="evidence" value="ECO:0007669"/>
    <property type="project" value="InterPro"/>
</dbReference>
<keyword evidence="2" id="KW-0347">Helicase</keyword>
<dbReference type="Proteomes" id="UP000273054">
    <property type="component" value="Segment"/>
</dbReference>
<keyword evidence="2" id="KW-0547">Nucleotide-binding</keyword>
<evidence type="ECO:0000313" key="3">
    <source>
        <dbReference type="Proteomes" id="UP000273054"/>
    </source>
</evidence>
<keyword evidence="2" id="KW-0067">ATP-binding</keyword>
<gene>
    <name evidence="2" type="ORF">BRZCDTV_184</name>
</gene>
<dbReference type="SMART" id="SM00487">
    <property type="entry name" value="DEXDc"/>
    <property type="match status" value="1"/>
</dbReference>
<sequence length="438" mass="50271">MSWPVNSTLISTEEKERLRKSLYLLSPKQDSAIICLSNRKEEERKEGDIPSSFPSPSEVWLLPFAFGKHRFPKLREEKNLPQIYFNFTGEARPSQVKPLEEAWSILCESGSVILNFPTGYGKTASAILLSHLTQKIVCVVSPIGILEGQWVKSFRKFSNASTWIVGEKMPEVVSVIITSPGRIHKIPEVLRKSIGCLIVDEVHLFCTQIRYDKLLTLEPDYCIALSATLEKEKHHRDALSLMFGRVVEVESKTKFTIHRYLTGIHVPSVKKYDNRKGRMVEDWTALVRNVAENKERNQRIIDLICSNQQKILLLTSLVEHARYLHKELLARGEEASLLLGKDKDYKDARILVSNYKKAGTGFDDDTFCSNFSGKRFDAVYVLFSMKGIILLKQVIGRVRKEDPQVVEFVDEHDILKAHARKRDQFYRSKGYDVYLHQV</sequence>